<dbReference type="Proteomes" id="UP000304928">
    <property type="component" value="Unassembled WGS sequence"/>
</dbReference>
<reference evidence="3 4" key="1">
    <citation type="submission" date="2018-10" db="EMBL/GenBank/DDBJ databases">
        <title>Fifty Aureobasidium pullulans genomes reveal a recombining polyextremotolerant generalist.</title>
        <authorList>
            <person name="Gostincar C."/>
            <person name="Turk M."/>
            <person name="Zajc J."/>
            <person name="Gunde-Cimerman N."/>
        </authorList>
    </citation>
    <scope>NUCLEOTIDE SEQUENCE [LARGE SCALE GENOMIC DNA]</scope>
    <source>
        <strain evidence="3 4">EXF-10507</strain>
    </source>
</reference>
<feature type="transmembrane region" description="Helical" evidence="2">
    <location>
        <begin position="52"/>
        <end position="72"/>
    </location>
</feature>
<keyword evidence="2" id="KW-0472">Membrane</keyword>
<evidence type="ECO:0000256" key="2">
    <source>
        <dbReference type="SAM" id="Phobius"/>
    </source>
</evidence>
<feature type="transmembrane region" description="Helical" evidence="2">
    <location>
        <begin position="146"/>
        <end position="167"/>
    </location>
</feature>
<organism evidence="3 4">
    <name type="scientific">Aureobasidium pullulans</name>
    <name type="common">Black yeast</name>
    <name type="synonym">Pullularia pullulans</name>
    <dbReference type="NCBI Taxonomy" id="5580"/>
    <lineage>
        <taxon>Eukaryota</taxon>
        <taxon>Fungi</taxon>
        <taxon>Dikarya</taxon>
        <taxon>Ascomycota</taxon>
        <taxon>Pezizomycotina</taxon>
        <taxon>Dothideomycetes</taxon>
        <taxon>Dothideomycetidae</taxon>
        <taxon>Dothideales</taxon>
        <taxon>Saccotheciaceae</taxon>
        <taxon>Aureobasidium</taxon>
    </lineage>
</organism>
<dbReference type="EMBL" id="QZAR01000004">
    <property type="protein sequence ID" value="THW97174.1"/>
    <property type="molecule type" value="Genomic_DNA"/>
</dbReference>
<feature type="transmembrane region" description="Helical" evidence="2">
    <location>
        <begin position="84"/>
        <end position="102"/>
    </location>
</feature>
<dbReference type="PANTHER" id="PTHR43317:SF11">
    <property type="entry name" value="POLYAMINE AMINOPROPYLTRANSFERASE 2"/>
    <property type="match status" value="1"/>
</dbReference>
<protein>
    <submittedName>
        <fullName evidence="3">Spermine/spermidine synthase</fullName>
    </submittedName>
</protein>
<sequence>MAPKQISSPTSPAKGSESDPVTHVLWALCMLELAAIYSPLSQLTLAPVYGSIPSSVFHHEITAIIVLLALTRSSIFSRFMPAQVEYYIPILASSIPLIQTFLFKYSTGLGVDVGPILTEGLTYYPLLLLSTYSAARVLLDAKIDQYLHASMGSTILGLSTYGFFVLVRSKSAFLISQLFAYSATVTRVSLQCIIGALFTILSPSKLSLLAIPAMIHTTWFNPHFMSPHTDALANTTLQASQWNLLERAESNTGYISVLENLNAGYRVLRCDHSLLGGEWLITDERRRQGITTSEPIYSVFEILEAVRLVETPHSNVPDGEKSALVVGLGIGTAPKAFIAHGIDTTVVELDPKVHEYATRYFDLPENHTAVLEDAVSWVQNASHNAVKQYDYILHDVFTGGAEPLPLFTDNFLRNLHSLLTPDGVVAVNYAGDLDDSSTKQIVNTINLAFDRQCRMFRDSEPSSERGDTDFLNMVIFCKNSAVGELKFRAPVEADFLGAVSRRHYLAPKDKLELKFPTEEEMQDYAVQTLTVDNLGGFEKKQVESAKKHWKIMRLVVPDFVWELW</sequence>
<evidence type="ECO:0000256" key="1">
    <source>
        <dbReference type="ARBA" id="ARBA00023115"/>
    </source>
</evidence>
<dbReference type="Pfam" id="PF01564">
    <property type="entry name" value="Spermine_synth"/>
    <property type="match status" value="1"/>
</dbReference>
<dbReference type="PANTHER" id="PTHR43317">
    <property type="entry name" value="THERMOSPERMINE SYNTHASE ACAULIS5"/>
    <property type="match status" value="1"/>
</dbReference>
<proteinExistence type="predicted"/>
<feature type="transmembrane region" description="Helical" evidence="2">
    <location>
        <begin position="21"/>
        <end position="40"/>
    </location>
</feature>
<gene>
    <name evidence="3" type="ORF">D6D15_00496</name>
</gene>
<dbReference type="SUPFAM" id="SSF53335">
    <property type="entry name" value="S-adenosyl-L-methionine-dependent methyltransferases"/>
    <property type="match status" value="1"/>
</dbReference>
<dbReference type="GO" id="GO:0006596">
    <property type="term" value="P:polyamine biosynthetic process"/>
    <property type="evidence" value="ECO:0007669"/>
    <property type="project" value="UniProtKB-KW"/>
</dbReference>
<dbReference type="Gene3D" id="3.40.50.150">
    <property type="entry name" value="Vaccinia Virus protein VP39"/>
    <property type="match status" value="1"/>
</dbReference>
<evidence type="ECO:0000313" key="4">
    <source>
        <dbReference type="Proteomes" id="UP000304928"/>
    </source>
</evidence>
<dbReference type="InterPro" id="IPR029063">
    <property type="entry name" value="SAM-dependent_MTases_sf"/>
</dbReference>
<evidence type="ECO:0000313" key="3">
    <source>
        <dbReference type="EMBL" id="THW97174.1"/>
    </source>
</evidence>
<keyword evidence="1" id="KW-0620">Polyamine biosynthesis</keyword>
<accession>A0A4S9BU12</accession>
<dbReference type="AlphaFoldDB" id="A0A4S9BU12"/>
<keyword evidence="2" id="KW-0812">Transmembrane</keyword>
<comment type="caution">
    <text evidence="3">The sequence shown here is derived from an EMBL/GenBank/DDBJ whole genome shotgun (WGS) entry which is preliminary data.</text>
</comment>
<dbReference type="NCBIfam" id="NF037959">
    <property type="entry name" value="MFS_SpdSyn"/>
    <property type="match status" value="1"/>
</dbReference>
<feature type="transmembrane region" description="Helical" evidence="2">
    <location>
        <begin position="179"/>
        <end position="201"/>
    </location>
</feature>
<keyword evidence="2" id="KW-1133">Transmembrane helix</keyword>
<name>A0A4S9BU12_AURPU</name>